<evidence type="ECO:0000313" key="2">
    <source>
        <dbReference type="EMBL" id="MFC0178736.1"/>
    </source>
</evidence>
<name>A0ABV6CB13_9GAMM</name>
<evidence type="ECO:0000256" key="1">
    <source>
        <dbReference type="SAM" id="SignalP"/>
    </source>
</evidence>
<proteinExistence type="predicted"/>
<protein>
    <submittedName>
        <fullName evidence="2">Uncharacterized protein</fullName>
    </submittedName>
</protein>
<accession>A0ABV6CB13</accession>
<reference evidence="2 3" key="1">
    <citation type="submission" date="2024-09" db="EMBL/GenBank/DDBJ databases">
        <authorList>
            <person name="Sun Q."/>
            <person name="Mori K."/>
        </authorList>
    </citation>
    <scope>NUCLEOTIDE SEQUENCE [LARGE SCALE GENOMIC DNA]</scope>
    <source>
        <strain evidence="2 3">CCM 8545</strain>
    </source>
</reference>
<dbReference type="Proteomes" id="UP001589758">
    <property type="component" value="Unassembled WGS sequence"/>
</dbReference>
<dbReference type="EMBL" id="JBHLXE010000013">
    <property type="protein sequence ID" value="MFC0178736.1"/>
    <property type="molecule type" value="Genomic_DNA"/>
</dbReference>
<keyword evidence="1" id="KW-0732">Signal</keyword>
<gene>
    <name evidence="2" type="ORF">ACFFIT_01245</name>
</gene>
<comment type="caution">
    <text evidence="2">The sequence shown here is derived from an EMBL/GenBank/DDBJ whole genome shotgun (WGS) entry which is preliminary data.</text>
</comment>
<feature type="chain" id="PRO_5045376273" evidence="1">
    <location>
        <begin position="36"/>
        <end position="471"/>
    </location>
</feature>
<feature type="signal peptide" evidence="1">
    <location>
        <begin position="1"/>
        <end position="35"/>
    </location>
</feature>
<keyword evidence="3" id="KW-1185">Reference proteome</keyword>
<organism evidence="2 3">
    <name type="scientific">Thorsellia kenyensis</name>
    <dbReference type="NCBI Taxonomy" id="1549888"/>
    <lineage>
        <taxon>Bacteria</taxon>
        <taxon>Pseudomonadati</taxon>
        <taxon>Pseudomonadota</taxon>
        <taxon>Gammaproteobacteria</taxon>
        <taxon>Enterobacterales</taxon>
        <taxon>Thorselliaceae</taxon>
        <taxon>Thorsellia</taxon>
    </lineage>
</organism>
<evidence type="ECO:0000313" key="3">
    <source>
        <dbReference type="Proteomes" id="UP001589758"/>
    </source>
</evidence>
<sequence length="471" mass="52805">MKQIMREENKKNILSKHIAVIMATSSILFSAQLYASDSNEPNNIQLKVDPKYRYLFPDTDVNALEKQGAFDLSGEVSSVVSTASKPLLGTSPGIRTIAMVDNSQGQLETCSRVSVNYQVIDIDGDWDASKTEMNALSEDKTFTYIHYKTSDKILFGFLPKNGGYDDIIWVTTEHPEISISSNKVVLEIPPTLNVDGVKISTVGMKVVYQITPWTMIGSMPFTLKYDDPVFVDDLSKGKFLEPGSDSGDMSLEYSPQWFMQDLVRGEFTFPGLSQKLLEKRSFITSLGTEIKEGNTNNCSQNNQIITVKIYPEDNPDKNILANKSDPHLSIAENLENKPKLFSSRAYLAEVNIQSLEGKTRLLTLDEYNQSPFTWHLYYPINESCLQGKWNNPDHQSNLSASCLNVYDIPVNSEENSERFGRETIDQGGVTYVKYAWLQLQDTNENALTSTTLEGSEQGALMTVSFSLDDQQ</sequence>
<dbReference type="RefSeq" id="WP_385875634.1">
    <property type="nucleotide sequence ID" value="NZ_JBHLXE010000013.1"/>
</dbReference>